<gene>
    <name evidence="1" type="ORF">TTEB3V08_LOCUS6936</name>
</gene>
<evidence type="ECO:0000313" key="1">
    <source>
        <dbReference type="EMBL" id="CAD7458966.1"/>
    </source>
</evidence>
<organism evidence="1">
    <name type="scientific">Timema tahoe</name>
    <dbReference type="NCBI Taxonomy" id="61484"/>
    <lineage>
        <taxon>Eukaryota</taxon>
        <taxon>Metazoa</taxon>
        <taxon>Ecdysozoa</taxon>
        <taxon>Arthropoda</taxon>
        <taxon>Hexapoda</taxon>
        <taxon>Insecta</taxon>
        <taxon>Pterygota</taxon>
        <taxon>Neoptera</taxon>
        <taxon>Polyneoptera</taxon>
        <taxon>Phasmatodea</taxon>
        <taxon>Timematodea</taxon>
        <taxon>Timematoidea</taxon>
        <taxon>Timematidae</taxon>
        <taxon>Timema</taxon>
    </lineage>
</organism>
<dbReference type="AlphaFoldDB" id="A0A7R9IIE3"/>
<protein>
    <submittedName>
        <fullName evidence="1">Uncharacterized protein</fullName>
    </submittedName>
</protein>
<sequence>MTRTVLKRVKKLAGLPEFVGKIAAHCCAVTDSSRITCWGGSKFKSWPNGLQGVTFTSEWTADDGEVEARIPVLGVVAALCGLSLAEQELLAPSRPTPTTTAAAVAPLQPSATTGSSTAYSVWTSAISYPYPSYVAYTQPASPYYISGTPVYTYASAVPVYSNAYTPASNPTYNRSPSSSSVYSSAPPINLNLNLNLNRCCVSSHQHFSTHSCHFVLVWIWPFIVTENPLRSLSRLIIQIHHTTPAGNGETHRVRFVHVAFNETGEQLAAADHRGNIFIIDLNSNKMESGKPLKKSIPSTLDWDSNLDLPVITSPVNCESDTLDHSATEADFGSSQILESVLLSPFPRTRTQSYL</sequence>
<reference evidence="1" key="1">
    <citation type="submission" date="2020-11" db="EMBL/GenBank/DDBJ databases">
        <authorList>
            <person name="Tran Van P."/>
        </authorList>
    </citation>
    <scope>NUCLEOTIDE SEQUENCE</scope>
</reference>
<dbReference type="EMBL" id="OE002576">
    <property type="protein sequence ID" value="CAD7458966.1"/>
    <property type="molecule type" value="Genomic_DNA"/>
</dbReference>
<name>A0A7R9IIE3_9NEOP</name>
<accession>A0A7R9IIE3</accession>
<proteinExistence type="predicted"/>